<dbReference type="AlphaFoldDB" id="A0A2B7XIN0"/>
<evidence type="ECO:0000259" key="1">
    <source>
        <dbReference type="Pfam" id="PF01323"/>
    </source>
</evidence>
<proteinExistence type="predicted"/>
<name>A0A2B7XIN0_POLH7</name>
<reference evidence="2 3" key="1">
    <citation type="submission" date="2017-10" db="EMBL/GenBank/DDBJ databases">
        <title>Comparative genomics in systemic dimorphic fungi from Ajellomycetaceae.</title>
        <authorList>
            <person name="Munoz J.F."/>
            <person name="Mcewen J.G."/>
            <person name="Clay O.K."/>
            <person name="Cuomo C.A."/>
        </authorList>
    </citation>
    <scope>NUCLEOTIDE SEQUENCE [LARGE SCALE GENOMIC DNA]</scope>
    <source>
        <strain evidence="2 3">UAMH7299</strain>
    </source>
</reference>
<comment type="caution">
    <text evidence="2">The sequence shown here is derived from an EMBL/GenBank/DDBJ whole genome shotgun (WGS) entry which is preliminary data.</text>
</comment>
<evidence type="ECO:0000313" key="3">
    <source>
        <dbReference type="Proteomes" id="UP000224634"/>
    </source>
</evidence>
<gene>
    <name evidence="2" type="ORF">AJ80_07054</name>
</gene>
<dbReference type="GO" id="GO:0016491">
    <property type="term" value="F:oxidoreductase activity"/>
    <property type="evidence" value="ECO:0007669"/>
    <property type="project" value="InterPro"/>
</dbReference>
<feature type="domain" description="DSBA-like thioredoxin" evidence="1">
    <location>
        <begin position="23"/>
        <end position="107"/>
    </location>
</feature>
<dbReference type="SUPFAM" id="SSF52833">
    <property type="entry name" value="Thioredoxin-like"/>
    <property type="match status" value="1"/>
</dbReference>
<evidence type="ECO:0000313" key="2">
    <source>
        <dbReference type="EMBL" id="PGH11584.1"/>
    </source>
</evidence>
<dbReference type="STRING" id="1447883.A0A2B7XIN0"/>
<dbReference type="OrthoDB" id="1930760at2759"/>
<dbReference type="InterPro" id="IPR036249">
    <property type="entry name" value="Thioredoxin-like_sf"/>
</dbReference>
<sequence length="208" mass="23228">MSISAATATLRTKTLSRMVNFDIRIVSDTVCPWCYIGKKRLEKGIQLYRSTHSDTASNDTFSITWLPFYLNPSAPLTSVDKQEYFVSRFGAERARMITDRITQVDERSRYADARCGRVIALSFENEGDITSLDELRGAGVRAGLDEGEVREWLESEKGGAEVDAEVLQAKREFVSGVPNFSIQGKFHIEGADSPEAFVEAFEKARGLL</sequence>
<dbReference type="Gene3D" id="3.40.30.10">
    <property type="entry name" value="Glutaredoxin"/>
    <property type="match status" value="2"/>
</dbReference>
<dbReference type="CDD" id="cd03024">
    <property type="entry name" value="DsbA_FrnE"/>
    <property type="match status" value="1"/>
</dbReference>
<dbReference type="Proteomes" id="UP000224634">
    <property type="component" value="Unassembled WGS sequence"/>
</dbReference>
<dbReference type="Pfam" id="PF01323">
    <property type="entry name" value="DSBA"/>
    <property type="match status" value="2"/>
</dbReference>
<accession>A0A2B7XIN0</accession>
<dbReference type="PANTHER" id="PTHR13887:SF41">
    <property type="entry name" value="THIOREDOXIN SUPERFAMILY PROTEIN"/>
    <property type="match status" value="1"/>
</dbReference>
<dbReference type="InterPro" id="IPR001853">
    <property type="entry name" value="DSBA-like_thioredoxin_dom"/>
</dbReference>
<keyword evidence="3" id="KW-1185">Reference proteome</keyword>
<dbReference type="EMBL" id="PDNA01000130">
    <property type="protein sequence ID" value="PGH11584.1"/>
    <property type="molecule type" value="Genomic_DNA"/>
</dbReference>
<protein>
    <recommendedName>
        <fullName evidence="1">DSBA-like thioredoxin domain-containing protein</fullName>
    </recommendedName>
</protein>
<organism evidence="2 3">
    <name type="scientific">Polytolypa hystricis (strain UAMH7299)</name>
    <dbReference type="NCBI Taxonomy" id="1447883"/>
    <lineage>
        <taxon>Eukaryota</taxon>
        <taxon>Fungi</taxon>
        <taxon>Dikarya</taxon>
        <taxon>Ascomycota</taxon>
        <taxon>Pezizomycotina</taxon>
        <taxon>Eurotiomycetes</taxon>
        <taxon>Eurotiomycetidae</taxon>
        <taxon>Onygenales</taxon>
        <taxon>Onygenales incertae sedis</taxon>
        <taxon>Polytolypa</taxon>
    </lineage>
</organism>
<dbReference type="PANTHER" id="PTHR13887">
    <property type="entry name" value="GLUTATHIONE S-TRANSFERASE KAPPA"/>
    <property type="match status" value="1"/>
</dbReference>
<feature type="domain" description="DSBA-like thioredoxin" evidence="1">
    <location>
        <begin position="123"/>
        <end position="201"/>
    </location>
</feature>